<evidence type="ECO:0008006" key="3">
    <source>
        <dbReference type="Google" id="ProtNLM"/>
    </source>
</evidence>
<accession>A0A6N9Z4U2</accession>
<organism evidence="1 2">
    <name type="scientific">Bifidobacterium aerophilum</name>
    <dbReference type="NCBI Taxonomy" id="1798155"/>
    <lineage>
        <taxon>Bacteria</taxon>
        <taxon>Bacillati</taxon>
        <taxon>Actinomycetota</taxon>
        <taxon>Actinomycetes</taxon>
        <taxon>Bifidobacteriales</taxon>
        <taxon>Bifidobacteriaceae</taxon>
        <taxon>Bifidobacterium</taxon>
    </lineage>
</organism>
<keyword evidence="2" id="KW-1185">Reference proteome</keyword>
<dbReference type="AlphaFoldDB" id="A0A6N9Z4U2"/>
<comment type="caution">
    <text evidence="1">The sequence shown here is derived from an EMBL/GenBank/DDBJ whole genome shotgun (WGS) entry which is preliminary data.</text>
</comment>
<protein>
    <recommendedName>
        <fullName evidence="3">DUF2188 domain-containing protein</fullName>
    </recommendedName>
</protein>
<proteinExistence type="predicted"/>
<dbReference type="EMBL" id="WHZW01000007">
    <property type="protein sequence ID" value="NEG89173.1"/>
    <property type="molecule type" value="Genomic_DNA"/>
</dbReference>
<sequence length="60" mass="7104">MAGYLMYSWSNGIGELRDPYGHRVEVRSGNQGSALSKCRELFRRRYPRFDSDEIRVVRKH</sequence>
<name>A0A6N9Z4U2_9BIFI</name>
<dbReference type="Proteomes" id="UP000469194">
    <property type="component" value="Unassembled WGS sequence"/>
</dbReference>
<evidence type="ECO:0000313" key="1">
    <source>
        <dbReference type="EMBL" id="NEG89173.1"/>
    </source>
</evidence>
<reference evidence="1 2" key="1">
    <citation type="submission" date="2019-10" db="EMBL/GenBank/DDBJ databases">
        <title>Bifidobacterium from non-human primates.</title>
        <authorList>
            <person name="Modesto M."/>
        </authorList>
    </citation>
    <scope>NUCLEOTIDE SEQUENCE [LARGE SCALE GENOMIC DNA]</scope>
    <source>
        <strain evidence="1 2">TRE17</strain>
    </source>
</reference>
<evidence type="ECO:0000313" key="2">
    <source>
        <dbReference type="Proteomes" id="UP000469194"/>
    </source>
</evidence>
<gene>
    <name evidence="1" type="ORF">GFD25_03985</name>
</gene>